<name>A0A3B0U183_9ZZZZ</name>
<keyword evidence="6" id="KW-0133">Cell shape</keyword>
<evidence type="ECO:0000256" key="1">
    <source>
        <dbReference type="ARBA" id="ARBA00004752"/>
    </source>
</evidence>
<dbReference type="GO" id="GO:0016757">
    <property type="term" value="F:glycosyltransferase activity"/>
    <property type="evidence" value="ECO:0007669"/>
    <property type="project" value="UniProtKB-KW"/>
</dbReference>
<dbReference type="InterPro" id="IPR038063">
    <property type="entry name" value="Transpep_catalytic_dom"/>
</dbReference>
<dbReference type="AlphaFoldDB" id="A0A3B0U183"/>
<gene>
    <name evidence="10" type="ORF">MNBD_ALPHA11-1942</name>
</gene>
<evidence type="ECO:0000259" key="9">
    <source>
        <dbReference type="PROSITE" id="PS52029"/>
    </source>
</evidence>
<dbReference type="InterPro" id="IPR005490">
    <property type="entry name" value="LD_TPept_cat_dom"/>
</dbReference>
<keyword evidence="5" id="KW-0378">Hydrolase</keyword>
<evidence type="ECO:0000256" key="8">
    <source>
        <dbReference type="ARBA" id="ARBA00023316"/>
    </source>
</evidence>
<dbReference type="CDD" id="cd16913">
    <property type="entry name" value="YkuD_like"/>
    <property type="match status" value="1"/>
</dbReference>
<protein>
    <submittedName>
        <fullName evidence="10">ErfK/YbiS/YcfS/YnhG family protein</fullName>
    </submittedName>
</protein>
<dbReference type="PROSITE" id="PS52029">
    <property type="entry name" value="LD_TPASE"/>
    <property type="match status" value="1"/>
</dbReference>
<evidence type="ECO:0000256" key="7">
    <source>
        <dbReference type="ARBA" id="ARBA00022984"/>
    </source>
</evidence>
<keyword evidence="8" id="KW-0961">Cell wall biogenesis/degradation</keyword>
<dbReference type="Gene3D" id="2.40.440.10">
    <property type="entry name" value="L,D-transpeptidase catalytic domain-like"/>
    <property type="match status" value="1"/>
</dbReference>
<accession>A0A3B0U183</accession>
<keyword evidence="4" id="KW-0808">Transferase</keyword>
<evidence type="ECO:0000313" key="10">
    <source>
        <dbReference type="EMBL" id="VAW22103.1"/>
    </source>
</evidence>
<reference evidence="10" key="1">
    <citation type="submission" date="2018-06" db="EMBL/GenBank/DDBJ databases">
        <authorList>
            <person name="Zhirakovskaya E."/>
        </authorList>
    </citation>
    <scope>NUCLEOTIDE SEQUENCE</scope>
</reference>
<keyword evidence="7" id="KW-0573">Peptidoglycan synthesis</keyword>
<comment type="similarity">
    <text evidence="2">Belongs to the YkuD family.</text>
</comment>
<dbReference type="PANTHER" id="PTHR30582">
    <property type="entry name" value="L,D-TRANSPEPTIDASE"/>
    <property type="match status" value="1"/>
</dbReference>
<dbReference type="GO" id="GO:0008360">
    <property type="term" value="P:regulation of cell shape"/>
    <property type="evidence" value="ECO:0007669"/>
    <property type="project" value="UniProtKB-KW"/>
</dbReference>
<dbReference type="GO" id="GO:0018104">
    <property type="term" value="P:peptidoglycan-protein cross-linking"/>
    <property type="evidence" value="ECO:0007669"/>
    <property type="project" value="TreeGrafter"/>
</dbReference>
<evidence type="ECO:0000256" key="6">
    <source>
        <dbReference type="ARBA" id="ARBA00022960"/>
    </source>
</evidence>
<feature type="domain" description="L,D-TPase catalytic" evidence="9">
    <location>
        <begin position="46"/>
        <end position="183"/>
    </location>
</feature>
<evidence type="ECO:0000256" key="3">
    <source>
        <dbReference type="ARBA" id="ARBA00022676"/>
    </source>
</evidence>
<evidence type="ECO:0000256" key="2">
    <source>
        <dbReference type="ARBA" id="ARBA00005992"/>
    </source>
</evidence>
<dbReference type="GO" id="GO:0071972">
    <property type="term" value="F:peptidoglycan L,D-transpeptidase activity"/>
    <property type="evidence" value="ECO:0007669"/>
    <property type="project" value="TreeGrafter"/>
</dbReference>
<proteinExistence type="inferred from homology"/>
<dbReference type="SUPFAM" id="SSF141523">
    <property type="entry name" value="L,D-transpeptidase catalytic domain-like"/>
    <property type="match status" value="1"/>
</dbReference>
<organism evidence="10">
    <name type="scientific">hydrothermal vent metagenome</name>
    <dbReference type="NCBI Taxonomy" id="652676"/>
    <lineage>
        <taxon>unclassified sequences</taxon>
        <taxon>metagenomes</taxon>
        <taxon>ecological metagenomes</taxon>
    </lineage>
</organism>
<dbReference type="PANTHER" id="PTHR30582:SF24">
    <property type="entry name" value="L,D-TRANSPEPTIDASE ERFK_SRFK-RELATED"/>
    <property type="match status" value="1"/>
</dbReference>
<dbReference type="GO" id="GO:0005576">
    <property type="term" value="C:extracellular region"/>
    <property type="evidence" value="ECO:0007669"/>
    <property type="project" value="TreeGrafter"/>
</dbReference>
<sequence>MIKRRTVIFSGLAAIASPSVVLGHAEYVPDPKYMPQRVPFTGYPLGSVVVDPENFFLYLVDAGTSARRYGVRVGRAGLAWKGEAHIERKAEWPRWTPTSNMIRREPEKYAKFADGVPGGPDNPLGARALYLYRNGRDTYYRIHGTNQPWTIGKAVSNGCIGLTNEYVTDLYDRVPIGSTVIVL</sequence>
<dbReference type="GO" id="GO:0071555">
    <property type="term" value="P:cell wall organization"/>
    <property type="evidence" value="ECO:0007669"/>
    <property type="project" value="UniProtKB-KW"/>
</dbReference>
<dbReference type="EMBL" id="UOEQ01000396">
    <property type="protein sequence ID" value="VAW22103.1"/>
    <property type="molecule type" value="Genomic_DNA"/>
</dbReference>
<evidence type="ECO:0000256" key="5">
    <source>
        <dbReference type="ARBA" id="ARBA00022801"/>
    </source>
</evidence>
<comment type="pathway">
    <text evidence="1">Cell wall biogenesis; peptidoglycan biosynthesis.</text>
</comment>
<keyword evidence="3" id="KW-0328">Glycosyltransferase</keyword>
<evidence type="ECO:0000256" key="4">
    <source>
        <dbReference type="ARBA" id="ARBA00022679"/>
    </source>
</evidence>
<dbReference type="UniPathway" id="UPA00219"/>
<dbReference type="InterPro" id="IPR050979">
    <property type="entry name" value="LD-transpeptidase"/>
</dbReference>
<dbReference type="Pfam" id="PF03734">
    <property type="entry name" value="YkuD"/>
    <property type="match status" value="1"/>
</dbReference>
<dbReference type="FunFam" id="2.40.440.10:FF:000002">
    <property type="entry name" value="L,D-transpeptidase ErfK/SrfK"/>
    <property type="match status" value="1"/>
</dbReference>